<dbReference type="Pfam" id="PF00448">
    <property type="entry name" value="SRP54"/>
    <property type="match status" value="1"/>
</dbReference>
<proteinExistence type="predicted"/>
<keyword evidence="4" id="KW-0969">Cilium</keyword>
<dbReference type="OrthoDB" id="9778554at2"/>
<dbReference type="eggNOG" id="COG1419">
    <property type="taxonomic scope" value="Bacteria"/>
</dbReference>
<evidence type="ECO:0000259" key="3">
    <source>
        <dbReference type="SMART" id="SM00962"/>
    </source>
</evidence>
<keyword evidence="4" id="KW-0282">Flagellum</keyword>
<accession>Q1YV84</accession>
<keyword evidence="2" id="KW-0342">GTP-binding</keyword>
<evidence type="ECO:0000313" key="5">
    <source>
        <dbReference type="Proteomes" id="UP000005555"/>
    </source>
</evidence>
<evidence type="ECO:0000256" key="1">
    <source>
        <dbReference type="ARBA" id="ARBA00022741"/>
    </source>
</evidence>
<feature type="domain" description="SRP54-type proteins GTP-binding" evidence="3">
    <location>
        <begin position="242"/>
        <end position="428"/>
    </location>
</feature>
<keyword evidence="5" id="KW-1185">Reference proteome</keyword>
<dbReference type="InterPro" id="IPR000897">
    <property type="entry name" value="SRP54_GTPase_dom"/>
</dbReference>
<dbReference type="STRING" id="314287.GB2207_08446"/>
<dbReference type="GO" id="GO:0005525">
    <property type="term" value="F:GTP binding"/>
    <property type="evidence" value="ECO:0007669"/>
    <property type="project" value="UniProtKB-KW"/>
</dbReference>
<evidence type="ECO:0000256" key="2">
    <source>
        <dbReference type="ARBA" id="ARBA00023134"/>
    </source>
</evidence>
<evidence type="ECO:0000313" key="4">
    <source>
        <dbReference type="EMBL" id="EAS47824.1"/>
    </source>
</evidence>
<dbReference type="SUPFAM" id="SSF52540">
    <property type="entry name" value="P-loop containing nucleoside triphosphate hydrolases"/>
    <property type="match status" value="1"/>
</dbReference>
<reference evidence="4 5" key="1">
    <citation type="submission" date="2006-03" db="EMBL/GenBank/DDBJ databases">
        <authorList>
            <person name="Giovannoni S.J."/>
            <person name="Cho J.-C."/>
            <person name="Ferriera S."/>
            <person name="Johnson J."/>
            <person name="Kravitz S."/>
            <person name="Halpern A."/>
            <person name="Remington K."/>
            <person name="Beeson K."/>
            <person name="Tran B."/>
            <person name="Rogers Y.-H."/>
            <person name="Friedman R."/>
            <person name="Venter J.C."/>
        </authorList>
    </citation>
    <scope>NUCLEOTIDE SEQUENCE [LARGE SCALE GENOMIC DNA]</scope>
    <source>
        <strain evidence="4 5">HTCC2207</strain>
    </source>
</reference>
<keyword evidence="4" id="KW-0966">Cell projection</keyword>
<keyword evidence="1" id="KW-0547">Nucleotide-binding</keyword>
<dbReference type="Proteomes" id="UP000005555">
    <property type="component" value="Unassembled WGS sequence"/>
</dbReference>
<protein>
    <submittedName>
        <fullName evidence="4">Flagellar biosynthesis protein FlhF</fullName>
    </submittedName>
</protein>
<gene>
    <name evidence="4" type="ORF">GB2207_08446</name>
</gene>
<sequence length="433" mass="47153">MELQRILASNTRSAMEQVFNLFGEDAMIVANNRVKGKTEIIVALDLVSEVKAALKKTPEAAIEAHSAAKFGELIDAHIEGTARPDETEISHTDALNDLALGCDFEPLRDSMPAVKMPPVDPLVDIPLDRVSNALNGENYKEAADREYLKAREIVDLVKQELNTMRDEFKLSQHKDSWSGRLAVNDEMGPLVESFNETGMPLGMRESVIEVINQSDSVSDAIAQLTSAIGDEIEHTDLLNNLEGVHIIAGNSGAGKTMMAGRLAKQMAHQYGENTVALISFDDLRIGAWAQAQLIGTQAGVDTFRATSIEVLLQLIGDLSSRKLILIDTSGVNIESHINSLSEALPQAKKHLLLAADASEASAKRQFKGDDVRWDSVMLSRFDSDVHPWAIIYLLLQHSTPISVAAVDPNISDQAISLDGFKLAEQALSRLPMG</sequence>
<comment type="caution">
    <text evidence="4">The sequence shown here is derived from an EMBL/GenBank/DDBJ whole genome shotgun (WGS) entry which is preliminary data.</text>
</comment>
<dbReference type="HOGENOM" id="CLU_632758_0_0_6"/>
<dbReference type="Gene3D" id="3.40.50.300">
    <property type="entry name" value="P-loop containing nucleotide triphosphate hydrolases"/>
    <property type="match status" value="1"/>
</dbReference>
<dbReference type="GO" id="GO:0006614">
    <property type="term" value="P:SRP-dependent cotranslational protein targeting to membrane"/>
    <property type="evidence" value="ECO:0007669"/>
    <property type="project" value="InterPro"/>
</dbReference>
<organism evidence="4 5">
    <name type="scientific">gamma proteobacterium HTCC2207</name>
    <dbReference type="NCBI Taxonomy" id="314287"/>
    <lineage>
        <taxon>Bacteria</taxon>
        <taxon>Pseudomonadati</taxon>
        <taxon>Pseudomonadota</taxon>
        <taxon>Gammaproteobacteria</taxon>
        <taxon>Cellvibrionales</taxon>
        <taxon>Porticoccaceae</taxon>
        <taxon>SAR92 clade</taxon>
    </lineage>
</organism>
<dbReference type="EMBL" id="AAPI01000001">
    <property type="protein sequence ID" value="EAS47824.1"/>
    <property type="molecule type" value="Genomic_DNA"/>
</dbReference>
<name>Q1YV84_9GAMM</name>
<dbReference type="SMART" id="SM00962">
    <property type="entry name" value="SRP54"/>
    <property type="match status" value="1"/>
</dbReference>
<dbReference type="InterPro" id="IPR027417">
    <property type="entry name" value="P-loop_NTPase"/>
</dbReference>
<dbReference type="AlphaFoldDB" id="Q1YV84"/>